<proteinExistence type="predicted"/>
<evidence type="ECO:0000313" key="2">
    <source>
        <dbReference type="EMBL" id="KAK7255725.1"/>
    </source>
</evidence>
<evidence type="ECO:0000313" key="3">
    <source>
        <dbReference type="Proteomes" id="UP001372338"/>
    </source>
</evidence>
<dbReference type="GO" id="GO:0036503">
    <property type="term" value="P:ERAD pathway"/>
    <property type="evidence" value="ECO:0007669"/>
    <property type="project" value="TreeGrafter"/>
</dbReference>
<sequence length="229" mass="25599">MAKELDKQPPPSASSKRKTPLEVEEEPTSKKTCKFIAFTGSSRRLGDEPSSKLFNRDCGFGSSRIDDHVDYCSELLSRCSLRDSQNFHNSTFIAELDLKPRASTSSKSKISTKVEAELTSNTPIFIPFTGFARRLDGEPTTKLVEQTPSSIMLKRQQHINNETKRSNSKPSGTASCRTPGKLVFRSNANTHKIKTQPLDSQISTSKDLLKKIEEQKFQAFTGKKYSLMS</sequence>
<dbReference type="PANTHER" id="PTHR12555:SF21">
    <property type="entry name" value="UBIQUITIN FUSION DEGRADATION PROTEIN 1 HOMOLOG"/>
    <property type="match status" value="1"/>
</dbReference>
<dbReference type="PANTHER" id="PTHR12555">
    <property type="entry name" value="UBIQUITIN FUSION DEGRADATON PROTEIN 1"/>
    <property type="match status" value="1"/>
</dbReference>
<feature type="region of interest" description="Disordered" evidence="1">
    <location>
        <begin position="1"/>
        <end position="29"/>
    </location>
</feature>
<name>A0AAN9EG65_CROPI</name>
<dbReference type="Proteomes" id="UP001372338">
    <property type="component" value="Unassembled WGS sequence"/>
</dbReference>
<organism evidence="2 3">
    <name type="scientific">Crotalaria pallida</name>
    <name type="common">Smooth rattlebox</name>
    <name type="synonym">Crotalaria striata</name>
    <dbReference type="NCBI Taxonomy" id="3830"/>
    <lineage>
        <taxon>Eukaryota</taxon>
        <taxon>Viridiplantae</taxon>
        <taxon>Streptophyta</taxon>
        <taxon>Embryophyta</taxon>
        <taxon>Tracheophyta</taxon>
        <taxon>Spermatophyta</taxon>
        <taxon>Magnoliopsida</taxon>
        <taxon>eudicotyledons</taxon>
        <taxon>Gunneridae</taxon>
        <taxon>Pentapetalae</taxon>
        <taxon>rosids</taxon>
        <taxon>fabids</taxon>
        <taxon>Fabales</taxon>
        <taxon>Fabaceae</taxon>
        <taxon>Papilionoideae</taxon>
        <taxon>50 kb inversion clade</taxon>
        <taxon>genistoids sensu lato</taxon>
        <taxon>core genistoids</taxon>
        <taxon>Crotalarieae</taxon>
        <taxon>Crotalaria</taxon>
    </lineage>
</organism>
<dbReference type="AlphaFoldDB" id="A0AAN9EG65"/>
<dbReference type="InterPro" id="IPR004854">
    <property type="entry name" value="Ufd1-like"/>
</dbReference>
<evidence type="ECO:0000256" key="1">
    <source>
        <dbReference type="SAM" id="MobiDB-lite"/>
    </source>
</evidence>
<protein>
    <submittedName>
        <fullName evidence="2">Uncharacterized protein</fullName>
    </submittedName>
</protein>
<dbReference type="GO" id="GO:0006511">
    <property type="term" value="P:ubiquitin-dependent protein catabolic process"/>
    <property type="evidence" value="ECO:0007669"/>
    <property type="project" value="InterPro"/>
</dbReference>
<dbReference type="GO" id="GO:0034098">
    <property type="term" value="C:VCP-NPL4-UFD1 AAA ATPase complex"/>
    <property type="evidence" value="ECO:0007669"/>
    <property type="project" value="TreeGrafter"/>
</dbReference>
<accession>A0AAN9EG65</accession>
<reference evidence="2 3" key="1">
    <citation type="submission" date="2024-01" db="EMBL/GenBank/DDBJ databases">
        <title>The genomes of 5 underutilized Papilionoideae crops provide insights into root nodulation and disease resistanc.</title>
        <authorList>
            <person name="Yuan L."/>
        </authorList>
    </citation>
    <scope>NUCLEOTIDE SEQUENCE [LARGE SCALE GENOMIC DNA]</scope>
    <source>
        <strain evidence="2">ZHUSHIDOU_FW_LH</strain>
        <tissue evidence="2">Leaf</tissue>
    </source>
</reference>
<dbReference type="GO" id="GO:0031593">
    <property type="term" value="F:polyubiquitin modification-dependent protein binding"/>
    <property type="evidence" value="ECO:0007669"/>
    <property type="project" value="TreeGrafter"/>
</dbReference>
<feature type="region of interest" description="Disordered" evidence="1">
    <location>
        <begin position="159"/>
        <end position="179"/>
    </location>
</feature>
<keyword evidence="3" id="KW-1185">Reference proteome</keyword>
<comment type="caution">
    <text evidence="2">The sequence shown here is derived from an EMBL/GenBank/DDBJ whole genome shotgun (WGS) entry which is preliminary data.</text>
</comment>
<dbReference type="EMBL" id="JAYWIO010000006">
    <property type="protein sequence ID" value="KAK7255725.1"/>
    <property type="molecule type" value="Genomic_DNA"/>
</dbReference>
<gene>
    <name evidence="2" type="ORF">RIF29_29144</name>
</gene>